<sequence length="294" mass="31386">MDAIIWVSNMALSLLEDSMPKQSKPFVVATEGMTIDGRAITRQQIEQMAKNYNPELYTGVCNLEHYLSLMPDSTFSSQGRVVSLSTETKNLFGADRLQLLAVVEVDEGVAALQDKWKKAFSSIEMVPNFLGSGQAYLTGLAFTDSPASIGTERIKFSSNAQGAECYSSAQQISVDFGAATPPANDPPGAEKTMMAALSEMLARVFGAGQQPSQQPQQPQQPQQHEFATIEQVKKLFGASAEQSAHLAGQVEKLTATVAATSASLAELTQKLSTQPSGAGIPPATGGQQYQQTDC</sequence>
<name>A0A318KTZ9_9NEIS</name>
<protein>
    <submittedName>
        <fullName evidence="2">Capsid scaffolding serine peptidase GPO</fullName>
    </submittedName>
</protein>
<proteinExistence type="predicted"/>
<dbReference type="AlphaFoldDB" id="A0A318KTZ9"/>
<dbReference type="InterPro" id="IPR009228">
    <property type="entry name" value="Capsid_scaffold_GpO"/>
</dbReference>
<accession>A0A318KTZ9</accession>
<dbReference type="EMBL" id="QJKI01000008">
    <property type="protein sequence ID" value="PXX79166.1"/>
    <property type="molecule type" value="Genomic_DNA"/>
</dbReference>
<keyword evidence="3" id="KW-1185">Reference proteome</keyword>
<evidence type="ECO:0000313" key="2">
    <source>
        <dbReference type="EMBL" id="PXX79166.1"/>
    </source>
</evidence>
<reference evidence="2 3" key="1">
    <citation type="submission" date="2018-05" db="EMBL/GenBank/DDBJ databases">
        <title>Genomic Encyclopedia of Type Strains, Phase IV (KMG-IV): sequencing the most valuable type-strain genomes for metagenomic binning, comparative biology and taxonomic classification.</title>
        <authorList>
            <person name="Goeker M."/>
        </authorList>
    </citation>
    <scope>NUCLEOTIDE SEQUENCE [LARGE SCALE GENOMIC DNA]</scope>
    <source>
        <strain evidence="2 3">DSM 29661</strain>
    </source>
</reference>
<organism evidence="2 3">
    <name type="scientific">Rivihabitans pingtungensis</name>
    <dbReference type="NCBI Taxonomy" id="1054498"/>
    <lineage>
        <taxon>Bacteria</taxon>
        <taxon>Pseudomonadati</taxon>
        <taxon>Pseudomonadota</taxon>
        <taxon>Betaproteobacteria</taxon>
        <taxon>Neisseriales</taxon>
        <taxon>Aquaspirillaceae</taxon>
        <taxon>Rivihabitans</taxon>
    </lineage>
</organism>
<dbReference type="Proteomes" id="UP000247555">
    <property type="component" value="Unassembled WGS sequence"/>
</dbReference>
<comment type="caution">
    <text evidence="2">The sequence shown here is derived from an EMBL/GenBank/DDBJ whole genome shotgun (WGS) entry which is preliminary data.</text>
</comment>
<evidence type="ECO:0000256" key="1">
    <source>
        <dbReference type="SAM" id="MobiDB-lite"/>
    </source>
</evidence>
<dbReference type="Pfam" id="PF05929">
    <property type="entry name" value="Phage_GPO"/>
    <property type="match status" value="1"/>
</dbReference>
<evidence type="ECO:0000313" key="3">
    <source>
        <dbReference type="Proteomes" id="UP000247555"/>
    </source>
</evidence>
<gene>
    <name evidence="2" type="ORF">DFR34_10856</name>
</gene>
<feature type="compositionally biased region" description="Polar residues" evidence="1">
    <location>
        <begin position="285"/>
        <end position="294"/>
    </location>
</feature>
<feature type="region of interest" description="Disordered" evidence="1">
    <location>
        <begin position="269"/>
        <end position="294"/>
    </location>
</feature>